<evidence type="ECO:0000256" key="3">
    <source>
        <dbReference type="ARBA" id="ARBA00023242"/>
    </source>
</evidence>
<keyword evidence="4" id="KW-0509">mRNA transport</keyword>
<dbReference type="Pfam" id="PF04097">
    <property type="entry name" value="Nic96"/>
    <property type="match status" value="1"/>
</dbReference>
<protein>
    <recommendedName>
        <fullName evidence="4">Nuclear pore protein</fullName>
    </recommendedName>
</protein>
<keyword evidence="4" id="KW-0906">Nuclear pore complex</keyword>
<dbReference type="OrthoDB" id="1918363at2759"/>
<keyword evidence="4" id="KW-0811">Translocation</keyword>
<evidence type="ECO:0000256" key="1">
    <source>
        <dbReference type="ARBA" id="ARBA00004259"/>
    </source>
</evidence>
<keyword evidence="4" id="KW-0813">Transport</keyword>
<keyword evidence="6" id="KW-1185">Reference proteome</keyword>
<dbReference type="GO" id="GO:0016973">
    <property type="term" value="P:poly(A)+ mRNA export from nucleus"/>
    <property type="evidence" value="ECO:0007669"/>
    <property type="project" value="TreeGrafter"/>
</dbReference>
<proteinExistence type="inferred from homology"/>
<dbReference type="Proteomes" id="UP000092993">
    <property type="component" value="Unassembled WGS sequence"/>
</dbReference>
<keyword evidence="4" id="KW-0472">Membrane</keyword>
<comment type="similarity">
    <text evidence="2 4">Belongs to the nucleoporin interacting component (NIC) family.</text>
</comment>
<name>A0A1C7MQQ1_GRIFR</name>
<evidence type="ECO:0000256" key="4">
    <source>
        <dbReference type="RuleBase" id="RU364035"/>
    </source>
</evidence>
<comment type="subcellular location">
    <subcellularLocation>
        <location evidence="1">Nucleus envelope</location>
    </subcellularLocation>
    <subcellularLocation>
        <location evidence="4">Nucleus</location>
        <location evidence="4">Nuclear pore complex</location>
    </subcellularLocation>
</comment>
<comment type="caution">
    <text evidence="5">The sequence shown here is derived from an EMBL/GenBank/DDBJ whole genome shotgun (WGS) entry which is preliminary data.</text>
</comment>
<dbReference type="PANTHER" id="PTHR11225:SF4">
    <property type="entry name" value="NUCLEAR PORE COMPLEX PROTEIN NUP93"/>
    <property type="match status" value="1"/>
</dbReference>
<dbReference type="AlphaFoldDB" id="A0A1C7MQQ1"/>
<dbReference type="EMBL" id="LUGG01000001">
    <property type="protein sequence ID" value="OBZ79201.1"/>
    <property type="molecule type" value="Genomic_DNA"/>
</dbReference>
<sequence>MANNLSSLLNASKALTSHLSRPDLPSVNLSLDQIEAQSRRLVSRQPGTSADAGRANYLLAQAHVDAPALASSIAHLNTSTTFTPLQALQDTDVAGYLRHAHEQNLISTIEEGRKETQEEFYQVLEERGRRDWEARKKRVFEQLGGRVGGENRAVSELKKSLHTKNLLSVSTGPSPSLQMQSKMMAYDRVVSDLNTARLRGTSYPVVHALIEASLSVTSDHTLQIAQNFHVLSKITAEPPALPPLEHAGAHILNAPIFERKYARAYLGDPETREGVQLRKQIARGAREALEEQYWDVLERTLQARPMEARLGGDPSVANKVRAFVLVRHYRNGEWEDRVELVAGQPLWAKLFYLVRTGHVQEAYDEAIRYQQAIEHRESSFLSHFRTWIESPDRRLPKQHRDQLHAVYNAHMLHSSTADPFKLALYKLMGKIDPSRRSVHQVTVTTEDWLWFQLAMVDEEENGGLRGLAEVLLSYGERHFDGVPGQKGAKRGVWAGVLLMCGQFERAVAALWDHQDTEVEAVHLAIALAYHGLLRVPSRAETSDMTPLSLSPILPPALSLSTLIWRYVRQFVKMDAREALQYVYCVCLSADQGSGVGKEQMENAWEFVRRIIVLANTGAAWEELVGGFRPDGTRFSGIIEQGAPLLKLEDVREYNEQILIRAAKNSEQNDRIPEAIKLYNLAGDYTTVIACLAQAVGNTVSQPSGDEKARTIERTAAEILRHYERMNRQEAKDAKDAGRVETALEIMESTDLIPLDGDIGKITKRAEEFRDLPDALQRNLQTFLHYYGYSRSVHQKVKNSMAPDVARQMTLAALRKKSRSLIIFAGNLKYRMSPDMMRNVVPIYQTVRRHVSTDAFDAMRLWLNIIARGGLRSFTSVHAEVTVSAPESSLSNKHLLHQLKFCDVYMLSNHDGLEKFHEH</sequence>
<dbReference type="GO" id="GO:0017056">
    <property type="term" value="F:structural constituent of nuclear pore"/>
    <property type="evidence" value="ECO:0007669"/>
    <property type="project" value="InterPro"/>
</dbReference>
<organism evidence="5 6">
    <name type="scientific">Grifola frondosa</name>
    <name type="common">Maitake</name>
    <name type="synonym">Polyporus frondosus</name>
    <dbReference type="NCBI Taxonomy" id="5627"/>
    <lineage>
        <taxon>Eukaryota</taxon>
        <taxon>Fungi</taxon>
        <taxon>Dikarya</taxon>
        <taxon>Basidiomycota</taxon>
        <taxon>Agaricomycotina</taxon>
        <taxon>Agaricomycetes</taxon>
        <taxon>Polyporales</taxon>
        <taxon>Grifolaceae</taxon>
        <taxon>Grifola</taxon>
    </lineage>
</organism>
<dbReference type="InterPro" id="IPR007231">
    <property type="entry name" value="Nucleoporin_int_Nup93/Nic96"/>
</dbReference>
<reference evidence="5 6" key="1">
    <citation type="submission" date="2016-03" db="EMBL/GenBank/DDBJ databases">
        <title>Whole genome sequencing of Grifola frondosa 9006-11.</title>
        <authorList>
            <person name="Min B."/>
            <person name="Park H."/>
            <person name="Kim J.-G."/>
            <person name="Cho H."/>
            <person name="Oh Y.-L."/>
            <person name="Kong W.-S."/>
            <person name="Choi I.-G."/>
        </authorList>
    </citation>
    <scope>NUCLEOTIDE SEQUENCE [LARGE SCALE GENOMIC DNA]</scope>
    <source>
        <strain evidence="5 6">9006-11</strain>
    </source>
</reference>
<dbReference type="STRING" id="5627.A0A1C7MQQ1"/>
<dbReference type="OMA" id="LLMCGQF"/>
<evidence type="ECO:0000256" key="2">
    <source>
        <dbReference type="ARBA" id="ARBA00010186"/>
    </source>
</evidence>
<accession>A0A1C7MQQ1</accession>
<keyword evidence="3 4" id="KW-0539">Nucleus</keyword>
<gene>
    <name evidence="5" type="primary">mug87</name>
    <name evidence="5" type="ORF">A0H81_00156</name>
</gene>
<dbReference type="PANTHER" id="PTHR11225">
    <property type="entry name" value="NUCLEAR PORE COMPLEX PROTEIN NUP93 NUCLEOPORIN NUP93 DEAD EYE PROTEIN"/>
    <property type="match status" value="1"/>
</dbReference>
<keyword evidence="4" id="KW-0653">Protein transport</keyword>
<evidence type="ECO:0000313" key="6">
    <source>
        <dbReference type="Proteomes" id="UP000092993"/>
    </source>
</evidence>
<dbReference type="GO" id="GO:0005643">
    <property type="term" value="C:nuclear pore"/>
    <property type="evidence" value="ECO:0007669"/>
    <property type="project" value="UniProtKB-SubCell"/>
</dbReference>
<evidence type="ECO:0000313" key="5">
    <source>
        <dbReference type="EMBL" id="OBZ79201.1"/>
    </source>
</evidence>
<dbReference type="GO" id="GO:0006606">
    <property type="term" value="P:protein import into nucleus"/>
    <property type="evidence" value="ECO:0007669"/>
    <property type="project" value="TreeGrafter"/>
</dbReference>